<organism evidence="4">
    <name type="scientific">freshwater metagenome</name>
    <dbReference type="NCBI Taxonomy" id="449393"/>
    <lineage>
        <taxon>unclassified sequences</taxon>
        <taxon>metagenomes</taxon>
        <taxon>ecological metagenomes</taxon>
    </lineage>
</organism>
<dbReference type="EMBL" id="CAFBMT010000014">
    <property type="protein sequence ID" value="CAB4942803.1"/>
    <property type="molecule type" value="Genomic_DNA"/>
</dbReference>
<accession>A0A6J7AAE4</accession>
<gene>
    <name evidence="3" type="ORF">UFOPK2656_02070</name>
    <name evidence="4" type="ORF">UFOPK3099_01969</name>
    <name evidence="5" type="ORF">UFOPK3267_00734</name>
    <name evidence="6" type="ORF">UFOPK3651_02313</name>
    <name evidence="7" type="ORF">UFOPK3931_02862</name>
    <name evidence="2" type="ORF">UFOPK4189_02178</name>
</gene>
<evidence type="ECO:0000313" key="5">
    <source>
        <dbReference type="EMBL" id="CAB4848590.1"/>
    </source>
</evidence>
<feature type="region of interest" description="Disordered" evidence="1">
    <location>
        <begin position="38"/>
        <end position="119"/>
    </location>
</feature>
<evidence type="ECO:0000313" key="2">
    <source>
        <dbReference type="EMBL" id="CAB4364418.1"/>
    </source>
</evidence>
<dbReference type="InterPro" id="IPR006311">
    <property type="entry name" value="TAT_signal"/>
</dbReference>
<dbReference type="EMBL" id="CAFBIY010000028">
    <property type="protein sequence ID" value="CAB4848590.1"/>
    <property type="molecule type" value="Genomic_DNA"/>
</dbReference>
<dbReference type="EMBL" id="CAESGF010000013">
    <property type="protein sequence ID" value="CAB4364418.1"/>
    <property type="molecule type" value="Genomic_DNA"/>
</dbReference>
<dbReference type="EMBL" id="CAFAAV010000169">
    <property type="protein sequence ID" value="CAB4829797.1"/>
    <property type="molecule type" value="Genomic_DNA"/>
</dbReference>
<evidence type="ECO:0000313" key="3">
    <source>
        <dbReference type="EMBL" id="CAB4730422.1"/>
    </source>
</evidence>
<dbReference type="EMBL" id="CAEZYF010000013">
    <property type="protein sequence ID" value="CAB4730422.1"/>
    <property type="molecule type" value="Genomic_DNA"/>
</dbReference>
<proteinExistence type="predicted"/>
<evidence type="ECO:0000256" key="1">
    <source>
        <dbReference type="SAM" id="MobiDB-lite"/>
    </source>
</evidence>
<protein>
    <submittedName>
        <fullName evidence="4">Unannotated protein</fullName>
    </submittedName>
</protein>
<feature type="compositionally biased region" description="Low complexity" evidence="1">
    <location>
        <begin position="97"/>
        <end position="106"/>
    </location>
</feature>
<evidence type="ECO:0000313" key="6">
    <source>
        <dbReference type="EMBL" id="CAB4942803.1"/>
    </source>
</evidence>
<dbReference type="EMBL" id="CAFBOL010000112">
    <property type="protein sequence ID" value="CAB5011837.1"/>
    <property type="molecule type" value="Genomic_DNA"/>
</dbReference>
<sequence length="182" mass="19075">MTDTIPHRFTRRFVIGAAAVGITLGAAGLASATQAVLTSDDRPTPSAVSVPATNTSVDDNVTTTNSIDDTTDSSTSVEDTADDHATTNSIDDHGDDNSSSSSTPRSLPEPFTTTYTSAGGSITVSWTGTALTLDSVDPADGSSPEIKDQQWDRVRVEFKGSTESRIEVRLNDEHGTLSVRIG</sequence>
<reference evidence="4" key="1">
    <citation type="submission" date="2020-05" db="EMBL/GenBank/DDBJ databases">
        <authorList>
            <person name="Chiriac C."/>
            <person name="Salcher M."/>
            <person name="Ghai R."/>
            <person name="Kavagutti S V."/>
        </authorList>
    </citation>
    <scope>NUCLEOTIDE SEQUENCE</scope>
</reference>
<feature type="compositionally biased region" description="Basic and acidic residues" evidence="1">
    <location>
        <begin position="82"/>
        <end position="96"/>
    </location>
</feature>
<feature type="compositionally biased region" description="Low complexity" evidence="1">
    <location>
        <begin position="53"/>
        <end position="78"/>
    </location>
</feature>
<name>A0A6J7AAE4_9ZZZZ</name>
<evidence type="ECO:0000313" key="4">
    <source>
        <dbReference type="EMBL" id="CAB4829797.1"/>
    </source>
</evidence>
<dbReference type="AlphaFoldDB" id="A0A6J7AAE4"/>
<evidence type="ECO:0000313" key="7">
    <source>
        <dbReference type="EMBL" id="CAB5011837.1"/>
    </source>
</evidence>
<dbReference type="PROSITE" id="PS51318">
    <property type="entry name" value="TAT"/>
    <property type="match status" value="1"/>
</dbReference>